<dbReference type="AlphaFoldDB" id="A0A1F2PBH5"/>
<name>A0A1F2PBH5_9EURY</name>
<dbReference type="InterPro" id="IPR009014">
    <property type="entry name" value="Transketo_C/PFOR_II"/>
</dbReference>
<dbReference type="GO" id="GO:0016491">
    <property type="term" value="F:oxidoreductase activity"/>
    <property type="evidence" value="ECO:0007669"/>
    <property type="project" value="UniProtKB-KW"/>
</dbReference>
<dbReference type="SUPFAM" id="SSF52518">
    <property type="entry name" value="Thiamin diphosphate-binding fold (THDP-binding)"/>
    <property type="match status" value="1"/>
</dbReference>
<dbReference type="InterPro" id="IPR033412">
    <property type="entry name" value="PFOR_II"/>
</dbReference>
<keyword evidence="6" id="KW-1185">Reference proteome</keyword>
<dbReference type="STRING" id="1838285.SCAL_000436"/>
<comment type="subunit">
    <text evidence="1">Heterotetramer of one alpha, one beta, one delta and one gamma chain.</text>
</comment>
<protein>
    <submittedName>
        <fullName evidence="5">2-ketoisovalerate ferredoxin oxidoreductase subunit alpha</fullName>
    </submittedName>
</protein>
<dbReference type="PATRIC" id="fig|1838285.3.peg.441"/>
<dbReference type="SUPFAM" id="SSF52922">
    <property type="entry name" value="TK C-terminal domain-like"/>
    <property type="match status" value="1"/>
</dbReference>
<evidence type="ECO:0000256" key="1">
    <source>
        <dbReference type="ARBA" id="ARBA00011595"/>
    </source>
</evidence>
<dbReference type="CDD" id="cd07034">
    <property type="entry name" value="TPP_PYR_PFOR_IOR-alpha_like"/>
    <property type="match status" value="1"/>
</dbReference>
<sequence length="392" mass="43154">MSIATQEGETGQDHRVFVTGCEAVARAVMTAKPSVIASYPITPQTEIVEKLSLFIGESGSECQFIAVESEHSALSACIGASSCGVRTFTATSSHGLLYMAEMVHWAAIARLPIVMANANRALGSGWNIWADHLDALSLRDAGWIQFFASSVQEVYDTILIAFRVAENEGVMLPAMVNLDGFLLTHINQPLNLVDDDLYISEFLDDLKMEHALNFDSPHTLGTLIAPTDNYRVQHDRKVGMERAKTVIREAEEEFLRLFGRAYSPVPEYRTDDAEVLLVAMGTLAKEAEEAVDIMRFRGIKAGLLQVRQFRPFPDEIIDILERSPADTIVVVDRNYSGGCGGILAQEIKARLYSADVKREIVSVIAGLGGQDISAEDLVEIVKIRGGEYWWGI</sequence>
<dbReference type="Gene3D" id="3.40.50.970">
    <property type="match status" value="1"/>
</dbReference>
<dbReference type="Pfam" id="PF01855">
    <property type="entry name" value="POR_N"/>
    <property type="match status" value="1"/>
</dbReference>
<evidence type="ECO:0000313" key="5">
    <source>
        <dbReference type="EMBL" id="OFV68760.1"/>
    </source>
</evidence>
<dbReference type="GO" id="GO:0044272">
    <property type="term" value="P:sulfur compound biosynthetic process"/>
    <property type="evidence" value="ECO:0007669"/>
    <property type="project" value="UniProtKB-ARBA"/>
</dbReference>
<dbReference type="GO" id="GO:0006979">
    <property type="term" value="P:response to oxidative stress"/>
    <property type="evidence" value="ECO:0007669"/>
    <property type="project" value="TreeGrafter"/>
</dbReference>
<dbReference type="EMBL" id="LYOS01000001">
    <property type="protein sequence ID" value="OFV68760.1"/>
    <property type="molecule type" value="Genomic_DNA"/>
</dbReference>
<dbReference type="PANTHER" id="PTHR32154:SF0">
    <property type="entry name" value="PYRUVATE-FLAVODOXIN OXIDOREDUCTASE-RELATED"/>
    <property type="match status" value="1"/>
</dbReference>
<gene>
    <name evidence="5" type="ORF">SCAL_000436</name>
</gene>
<feature type="domain" description="Pyruvate:ferredoxin oxidoreductase core" evidence="4">
    <location>
        <begin position="273"/>
        <end position="377"/>
    </location>
</feature>
<accession>A0A1F2PBH5</accession>
<comment type="caution">
    <text evidence="5">The sequence shown here is derived from an EMBL/GenBank/DDBJ whole genome shotgun (WGS) entry which is preliminary data.</text>
</comment>
<dbReference type="GO" id="GO:0006082">
    <property type="term" value="P:organic acid metabolic process"/>
    <property type="evidence" value="ECO:0007669"/>
    <property type="project" value="UniProtKB-ARBA"/>
</dbReference>
<dbReference type="Proteomes" id="UP000186940">
    <property type="component" value="Unassembled WGS sequence"/>
</dbReference>
<dbReference type="Gene3D" id="3.40.50.920">
    <property type="match status" value="1"/>
</dbReference>
<evidence type="ECO:0000256" key="2">
    <source>
        <dbReference type="ARBA" id="ARBA00023002"/>
    </source>
</evidence>
<organism evidence="5 6">
    <name type="scientific">Candidatus Syntropharchaeum caldarium</name>
    <dbReference type="NCBI Taxonomy" id="1838285"/>
    <lineage>
        <taxon>Archaea</taxon>
        <taxon>Methanobacteriati</taxon>
        <taxon>Methanobacteriota</taxon>
        <taxon>Stenosarchaea group</taxon>
        <taxon>Methanomicrobia</taxon>
        <taxon>Methanosarcinales</taxon>
        <taxon>ANME-2 cluster</taxon>
        <taxon>Candidatus Syntropharchaeum</taxon>
    </lineage>
</organism>
<dbReference type="InterPro" id="IPR002880">
    <property type="entry name" value="Pyrv_Fd/Flavodoxin_OxRdtase_N"/>
</dbReference>
<dbReference type="FunFam" id="3.40.50.970:FF:000012">
    <property type="entry name" value="Pyruvate:ferredoxin (Flavodoxin) oxidoreductase"/>
    <property type="match status" value="1"/>
</dbReference>
<dbReference type="InterPro" id="IPR050722">
    <property type="entry name" value="Pyruvate:ferred/Flavod_OxRd"/>
</dbReference>
<evidence type="ECO:0000259" key="3">
    <source>
        <dbReference type="Pfam" id="PF01855"/>
    </source>
</evidence>
<proteinExistence type="predicted"/>
<keyword evidence="2" id="KW-0560">Oxidoreductase</keyword>
<feature type="domain" description="Pyruvate flavodoxin/ferredoxin oxidoreductase pyrimidine binding" evidence="3">
    <location>
        <begin position="27"/>
        <end position="251"/>
    </location>
</feature>
<dbReference type="PANTHER" id="PTHR32154">
    <property type="entry name" value="PYRUVATE-FLAVODOXIN OXIDOREDUCTASE-RELATED"/>
    <property type="match status" value="1"/>
</dbReference>
<evidence type="ECO:0000259" key="4">
    <source>
        <dbReference type="Pfam" id="PF17147"/>
    </source>
</evidence>
<evidence type="ECO:0000313" key="6">
    <source>
        <dbReference type="Proteomes" id="UP000186940"/>
    </source>
</evidence>
<reference evidence="5" key="1">
    <citation type="submission" date="2016-05" db="EMBL/GenBank/DDBJ databases">
        <title>Microbial consortia oxidize butane by reversing methanogenesis.</title>
        <authorList>
            <person name="Laso-Perez R."/>
            <person name="Richter M."/>
            <person name="Wegener G."/>
            <person name="Musat F."/>
        </authorList>
    </citation>
    <scope>NUCLEOTIDE SEQUENCE [LARGE SCALE GENOMIC DNA]</scope>
    <source>
        <strain evidence="5">BOX2</strain>
    </source>
</reference>
<dbReference type="InterPro" id="IPR029061">
    <property type="entry name" value="THDP-binding"/>
</dbReference>
<dbReference type="Pfam" id="PF17147">
    <property type="entry name" value="PFOR_II"/>
    <property type="match status" value="1"/>
</dbReference>